<dbReference type="SUPFAM" id="SSF49879">
    <property type="entry name" value="SMAD/FHA domain"/>
    <property type="match status" value="1"/>
</dbReference>
<organism evidence="5 6">
    <name type="scientific">Eremothecium gossypii (strain ATCC 10895 / CBS 109.51 / FGSC 9923 / NRRL Y-1056)</name>
    <name type="common">Yeast</name>
    <name type="synonym">Ashbya gossypii</name>
    <dbReference type="NCBI Taxonomy" id="284811"/>
    <lineage>
        <taxon>Eukaryota</taxon>
        <taxon>Fungi</taxon>
        <taxon>Dikarya</taxon>
        <taxon>Ascomycota</taxon>
        <taxon>Saccharomycotina</taxon>
        <taxon>Saccharomycetes</taxon>
        <taxon>Saccharomycetales</taxon>
        <taxon>Saccharomycetaceae</taxon>
        <taxon>Eremothecium</taxon>
    </lineage>
</organism>
<keyword evidence="3" id="KW-0812">Transmembrane</keyword>
<dbReference type="GeneID" id="4622860"/>
<evidence type="ECO:0000256" key="1">
    <source>
        <dbReference type="SAM" id="Coils"/>
    </source>
</evidence>
<evidence type="ECO:0000256" key="3">
    <source>
        <dbReference type="SAM" id="Phobius"/>
    </source>
</evidence>
<dbReference type="Pfam" id="PF00498">
    <property type="entry name" value="FHA"/>
    <property type="match status" value="1"/>
</dbReference>
<dbReference type="GO" id="GO:0005737">
    <property type="term" value="C:cytoplasm"/>
    <property type="evidence" value="ECO:0000318"/>
    <property type="project" value="GO_Central"/>
</dbReference>
<dbReference type="eggNOG" id="KOG3872">
    <property type="taxonomic scope" value="Eukaryota"/>
</dbReference>
<evidence type="ECO:0000256" key="2">
    <source>
        <dbReference type="SAM" id="MobiDB-lite"/>
    </source>
</evidence>
<dbReference type="KEGG" id="ago:AGOS_AGL106C"/>
<dbReference type="InterPro" id="IPR008984">
    <property type="entry name" value="SMAD_FHA_dom_sf"/>
</dbReference>
<dbReference type="SMART" id="SM00240">
    <property type="entry name" value="FHA"/>
    <property type="match status" value="1"/>
</dbReference>
<evidence type="ECO:0000259" key="4">
    <source>
        <dbReference type="PROSITE" id="PS50006"/>
    </source>
</evidence>
<dbReference type="HOGENOM" id="CLU_031992_1_0_1"/>
<feature type="region of interest" description="Disordered" evidence="2">
    <location>
        <begin position="1"/>
        <end position="56"/>
    </location>
</feature>
<dbReference type="InterPro" id="IPR000253">
    <property type="entry name" value="FHA_dom"/>
</dbReference>
<reference evidence="5 6" key="1">
    <citation type="journal article" date="2004" name="Science">
        <title>The Ashbya gossypii genome as a tool for mapping the ancient Saccharomyces cerevisiae genome.</title>
        <authorList>
            <person name="Dietrich F.S."/>
            <person name="Voegeli S."/>
            <person name="Brachat S."/>
            <person name="Lerch A."/>
            <person name="Gates K."/>
            <person name="Steiner S."/>
            <person name="Mohr C."/>
            <person name="Pohlmann R."/>
            <person name="Luedi P."/>
            <person name="Choi S."/>
            <person name="Wing R.A."/>
            <person name="Flavier A."/>
            <person name="Gaffney T.D."/>
            <person name="Philippsen P."/>
        </authorList>
    </citation>
    <scope>NUCLEOTIDE SEQUENCE [LARGE SCALE GENOMIC DNA]</scope>
    <source>
        <strain evidence="6">ATCC 10895 / CBS 109.51 / FGSC 9923 / NRRL Y-1056</strain>
    </source>
</reference>
<sequence length="470" mass="51325">MTSEDAQARSRLTRMRSNSKSNGSSAPPSPPAGATTVNETANSGGNKGGGRGVLPPVRNRYTHIIVLKSLNSTFETKFLVVPFKPDGLKLGRPVVNSSGNNGGEHGVNAKDVQPHVRPDNGHFDSRVLSRNHASLSCDGESGKIYIRDLKSSNGTFINGTRIGQADVELKIGDVVDLGTDIDAKFEHRKISALVEDISVIPLIHEDLGTIVAGGNGNGVTGDGIYKTAGAGIDVSHMAASNAQRAAFEAAMFGDVNNLDLEEAVLGSETEILSGIFINNSIGTSPNLINVIKTLITELTLEQTEYLKLKSIENFLINFTNNQEYLNKLRIEQNDAKLVQLQFNLKQKLTEKHEKLLCERNTQLTELQKERDQLKKSLDQKNQEANHELENLRRELDDVNTRLEVEKYKNTQFSKKSEKADPVKEAHEKRELLAGYLSGVNFGTKNMLVFGTVSIGIFAAAIKYITMKGGA</sequence>
<dbReference type="OrthoDB" id="687730at2759"/>
<dbReference type="PANTHER" id="PTHR15715">
    <property type="entry name" value="CENTROSOMAL PROTEIN OF 170 KDA"/>
    <property type="match status" value="1"/>
</dbReference>
<keyword evidence="3" id="KW-1133">Transmembrane helix</keyword>
<keyword evidence="1" id="KW-0175">Coiled coil</keyword>
<dbReference type="AlphaFoldDB" id="Q750P8"/>
<reference evidence="6" key="2">
    <citation type="journal article" date="2013" name="G3 (Bethesda)">
        <title>Genomes of Ashbya fungi isolated from insects reveal four mating-type loci, numerous translocations, lack of transposons, and distinct gene duplications.</title>
        <authorList>
            <person name="Dietrich F.S."/>
            <person name="Voegeli S."/>
            <person name="Kuo S."/>
            <person name="Philippsen P."/>
        </authorList>
    </citation>
    <scope>GENOME REANNOTATION</scope>
    <source>
        <strain evidence="6">ATCC 10895 / CBS 109.51 / FGSC 9923 / NRRL Y-1056</strain>
    </source>
</reference>
<dbReference type="RefSeq" id="NP_986561.3">
    <property type="nucleotide sequence ID" value="NM_211623.3"/>
</dbReference>
<evidence type="ECO:0000313" key="5">
    <source>
        <dbReference type="EMBL" id="AAS54385.3"/>
    </source>
</evidence>
<dbReference type="EMBL" id="AE016820">
    <property type="protein sequence ID" value="AAS54385.3"/>
    <property type="molecule type" value="Genomic_DNA"/>
</dbReference>
<dbReference type="PANTHER" id="PTHR15715:SF37">
    <property type="entry name" value="LD47843P"/>
    <property type="match status" value="1"/>
</dbReference>
<dbReference type="FunCoup" id="Q750P8">
    <property type="interactions" value="135"/>
</dbReference>
<feature type="domain" description="FHA" evidence="4">
    <location>
        <begin position="88"/>
        <end position="162"/>
    </location>
</feature>
<dbReference type="InterPro" id="IPR051176">
    <property type="entry name" value="Cent_Immune-Sig_Mod"/>
</dbReference>
<evidence type="ECO:0000313" key="6">
    <source>
        <dbReference type="Proteomes" id="UP000000591"/>
    </source>
</evidence>
<dbReference type="Gene3D" id="2.60.200.20">
    <property type="match status" value="1"/>
</dbReference>
<protein>
    <submittedName>
        <fullName evidence="5">AGL106Cp</fullName>
    </submittedName>
</protein>
<feature type="transmembrane region" description="Helical" evidence="3">
    <location>
        <begin position="446"/>
        <end position="465"/>
    </location>
</feature>
<dbReference type="Proteomes" id="UP000000591">
    <property type="component" value="Chromosome VII"/>
</dbReference>
<dbReference type="STRING" id="284811.Q750P8"/>
<feature type="coiled-coil region" evidence="1">
    <location>
        <begin position="363"/>
        <end position="408"/>
    </location>
</feature>
<dbReference type="CDD" id="cd22695">
    <property type="entry name" value="FHA_VPS64-like"/>
    <property type="match status" value="1"/>
</dbReference>
<dbReference type="OMA" id="RQDNGYF"/>
<name>Q750P8_EREGS</name>
<dbReference type="InParanoid" id="Q750P8"/>
<accession>Q750P8</accession>
<keyword evidence="6" id="KW-1185">Reference proteome</keyword>
<keyword evidence="3" id="KW-0472">Membrane</keyword>
<proteinExistence type="predicted"/>
<dbReference type="PROSITE" id="PS50006">
    <property type="entry name" value="FHA_DOMAIN"/>
    <property type="match status" value="1"/>
</dbReference>
<gene>
    <name evidence="5" type="ORF">AGOS_AGL106C</name>
</gene>